<reference evidence="1 2" key="1">
    <citation type="journal article" date="2015" name="Parasit. Vectors">
        <title>Draft genome of the scabies mite.</title>
        <authorList>
            <person name="Rider S.D.Jr."/>
            <person name="Morgan M.S."/>
            <person name="Arlian L.G."/>
        </authorList>
    </citation>
    <scope>NUCLEOTIDE SEQUENCE [LARGE SCALE GENOMIC DNA]</scope>
    <source>
        <strain evidence="1">Arlian Lab</strain>
    </source>
</reference>
<dbReference type="VEuPathDB" id="VectorBase:SSCA008001"/>
<proteinExistence type="predicted"/>
<accession>A0A132A0I8</accession>
<comment type="caution">
    <text evidence="1">The sequence shown here is derived from an EMBL/GenBank/DDBJ whole genome shotgun (WGS) entry which is preliminary data.</text>
</comment>
<protein>
    <recommendedName>
        <fullName evidence="3">EB domain-containing protein</fullName>
    </recommendedName>
</protein>
<dbReference type="EMBL" id="JXLN01006490">
    <property type="protein sequence ID" value="KPM03860.1"/>
    <property type="molecule type" value="Genomic_DNA"/>
</dbReference>
<name>A0A132A0I8_SARSC</name>
<gene>
    <name evidence="1" type="ORF">QR98_0022970</name>
</gene>
<dbReference type="Proteomes" id="UP000616769">
    <property type="component" value="Unassembled WGS sequence"/>
</dbReference>
<organism evidence="1 2">
    <name type="scientific">Sarcoptes scabiei</name>
    <name type="common">Itch mite</name>
    <name type="synonym">Acarus scabiei</name>
    <dbReference type="NCBI Taxonomy" id="52283"/>
    <lineage>
        <taxon>Eukaryota</taxon>
        <taxon>Metazoa</taxon>
        <taxon>Ecdysozoa</taxon>
        <taxon>Arthropoda</taxon>
        <taxon>Chelicerata</taxon>
        <taxon>Arachnida</taxon>
        <taxon>Acari</taxon>
        <taxon>Acariformes</taxon>
        <taxon>Sarcoptiformes</taxon>
        <taxon>Astigmata</taxon>
        <taxon>Psoroptidia</taxon>
        <taxon>Sarcoptoidea</taxon>
        <taxon>Sarcoptidae</taxon>
        <taxon>Sarcoptinae</taxon>
        <taxon>Sarcoptes</taxon>
    </lineage>
</organism>
<evidence type="ECO:0008006" key="3">
    <source>
        <dbReference type="Google" id="ProtNLM"/>
    </source>
</evidence>
<sequence length="261" mass="30150">MRSKIKIDVSQTIKCQSNLDCRQYFDSTVCVFGICRCKFGLKANGKCIDLDVPGIGANSLPDWAITLIAIAALLSGIYGGRSPFVSQLARQFLSIFVLILQRFVQQRPIHQLEGEQSNDLNSNAEQSNSNQRDSVPSQSPNLFLSKPILENLQTEMLAKALSQLQQQQRRHSYRPDSIDEERSLESIELIRNINFGDDHHHNHHNHQEQKQQKHRYNNQYRPFDHQNHRDETFFERAELKERTEIFPLKSNGKIIRPQSSI</sequence>
<evidence type="ECO:0000313" key="1">
    <source>
        <dbReference type="EMBL" id="KPM03860.1"/>
    </source>
</evidence>
<evidence type="ECO:0000313" key="2">
    <source>
        <dbReference type="Proteomes" id="UP000616769"/>
    </source>
</evidence>
<dbReference type="OrthoDB" id="6511939at2759"/>
<dbReference type="AlphaFoldDB" id="A0A132A0I8"/>